<name>A0ABP9TRT9_9MICC</name>
<feature type="transmembrane region" description="Helical" evidence="8">
    <location>
        <begin position="81"/>
        <end position="103"/>
    </location>
</feature>
<keyword evidence="5" id="KW-0029">Amino-acid transport</keyword>
<feature type="transmembrane region" description="Helical" evidence="8">
    <location>
        <begin position="137"/>
        <end position="158"/>
    </location>
</feature>
<feature type="domain" description="ABC transmembrane type-1" evidence="9">
    <location>
        <begin position="27"/>
        <end position="211"/>
    </location>
</feature>
<dbReference type="PANTHER" id="PTHR30614">
    <property type="entry name" value="MEMBRANE COMPONENT OF AMINO ACID ABC TRANSPORTER"/>
    <property type="match status" value="1"/>
</dbReference>
<dbReference type="InterPro" id="IPR010065">
    <property type="entry name" value="AA_ABC_transptr_permease_3TM"/>
</dbReference>
<evidence type="ECO:0000256" key="6">
    <source>
        <dbReference type="ARBA" id="ARBA00022989"/>
    </source>
</evidence>
<dbReference type="InterPro" id="IPR035906">
    <property type="entry name" value="MetI-like_sf"/>
</dbReference>
<evidence type="ECO:0000256" key="7">
    <source>
        <dbReference type="ARBA" id="ARBA00023136"/>
    </source>
</evidence>
<keyword evidence="11" id="KW-1185">Reference proteome</keyword>
<evidence type="ECO:0000313" key="11">
    <source>
        <dbReference type="Proteomes" id="UP001501257"/>
    </source>
</evidence>
<dbReference type="NCBIfam" id="TIGR03003">
    <property type="entry name" value="ectoine_ehuD"/>
    <property type="match status" value="1"/>
</dbReference>
<dbReference type="InterPro" id="IPR043429">
    <property type="entry name" value="ArtM/GltK/GlnP/TcyL/YhdX-like"/>
</dbReference>
<dbReference type="InterPro" id="IPR000515">
    <property type="entry name" value="MetI-like"/>
</dbReference>
<dbReference type="SUPFAM" id="SSF161098">
    <property type="entry name" value="MetI-like"/>
    <property type="match status" value="1"/>
</dbReference>
<reference evidence="11" key="1">
    <citation type="journal article" date="2019" name="Int. J. Syst. Evol. Microbiol.">
        <title>The Global Catalogue of Microorganisms (GCM) 10K type strain sequencing project: providing services to taxonomists for standard genome sequencing and annotation.</title>
        <authorList>
            <consortium name="The Broad Institute Genomics Platform"/>
            <consortium name="The Broad Institute Genome Sequencing Center for Infectious Disease"/>
            <person name="Wu L."/>
            <person name="Ma J."/>
        </authorList>
    </citation>
    <scope>NUCLEOTIDE SEQUENCE [LARGE SCALE GENOMIC DNA]</scope>
    <source>
        <strain evidence="11">JCM 18952</strain>
    </source>
</reference>
<feature type="transmembrane region" description="Helical" evidence="8">
    <location>
        <begin position="165"/>
        <end position="187"/>
    </location>
</feature>
<dbReference type="Gene3D" id="1.10.3720.10">
    <property type="entry name" value="MetI-like"/>
    <property type="match status" value="1"/>
</dbReference>
<comment type="caution">
    <text evidence="10">The sequence shown here is derived from an EMBL/GenBank/DDBJ whole genome shotgun (WGS) entry which is preliminary data.</text>
</comment>
<dbReference type="NCBIfam" id="TIGR01726">
    <property type="entry name" value="HEQRo_perm_3TM"/>
    <property type="match status" value="1"/>
</dbReference>
<evidence type="ECO:0000256" key="4">
    <source>
        <dbReference type="ARBA" id="ARBA00022692"/>
    </source>
</evidence>
<evidence type="ECO:0000259" key="9">
    <source>
        <dbReference type="PROSITE" id="PS50928"/>
    </source>
</evidence>
<evidence type="ECO:0000256" key="5">
    <source>
        <dbReference type="ARBA" id="ARBA00022970"/>
    </source>
</evidence>
<evidence type="ECO:0000256" key="2">
    <source>
        <dbReference type="ARBA" id="ARBA00022448"/>
    </source>
</evidence>
<evidence type="ECO:0000256" key="3">
    <source>
        <dbReference type="ARBA" id="ARBA00022475"/>
    </source>
</evidence>
<sequence length="222" mass="24413">MISIHTAIDWSWDSTWEVLPELLTAFFKITLVVTVLSTVIAAILGLAIAMTIRMAPKPISVAVKWIANFIRMTPIVVQLLFAYYAFLSLDGVTIGVIIFGIHYSTYMSEVYRAGIDSVPKGQWEATTALSMSTGRTWMAVIIPQAVRATVPALGNYAVSMFKDTPFLLVIGVVELVNAGLIFGGNTYRYVEPLTLIGIIFLLASYPTSLLIGRLEKRLAFNT</sequence>
<dbReference type="RefSeq" id="WP_210101357.1">
    <property type="nucleotide sequence ID" value="NZ_BAABLK010000091.1"/>
</dbReference>
<keyword evidence="2 8" id="KW-0813">Transport</keyword>
<protein>
    <submittedName>
        <fullName evidence="10">Ectoine/hydroxyectoine ABC transporter permease subunit EhuD</fullName>
    </submittedName>
</protein>
<feature type="transmembrane region" description="Helical" evidence="8">
    <location>
        <begin position="193"/>
        <end position="212"/>
    </location>
</feature>
<comment type="similarity">
    <text evidence="8">Belongs to the binding-protein-dependent transport system permease family.</text>
</comment>
<evidence type="ECO:0000256" key="1">
    <source>
        <dbReference type="ARBA" id="ARBA00004651"/>
    </source>
</evidence>
<feature type="transmembrane region" description="Helical" evidence="8">
    <location>
        <begin position="25"/>
        <end position="49"/>
    </location>
</feature>
<gene>
    <name evidence="10" type="primary">ehuD</name>
    <name evidence="10" type="ORF">GCM10025778_34690</name>
</gene>
<keyword evidence="7 8" id="KW-0472">Membrane</keyword>
<organism evidence="10 11">
    <name type="scientific">Paeniglutamicibacter antarcticus</name>
    <dbReference type="NCBI Taxonomy" id="494023"/>
    <lineage>
        <taxon>Bacteria</taxon>
        <taxon>Bacillati</taxon>
        <taxon>Actinomycetota</taxon>
        <taxon>Actinomycetes</taxon>
        <taxon>Micrococcales</taxon>
        <taxon>Micrococcaceae</taxon>
        <taxon>Paeniglutamicibacter</taxon>
    </lineage>
</organism>
<dbReference type="PROSITE" id="PS50928">
    <property type="entry name" value="ABC_TM1"/>
    <property type="match status" value="1"/>
</dbReference>
<dbReference type="Pfam" id="PF00528">
    <property type="entry name" value="BPD_transp_1"/>
    <property type="match status" value="1"/>
</dbReference>
<keyword evidence="4 8" id="KW-0812">Transmembrane</keyword>
<dbReference type="InterPro" id="IPR014341">
    <property type="entry name" value="Ectoine_EhuD"/>
</dbReference>
<accession>A0ABP9TRT9</accession>
<evidence type="ECO:0000313" key="10">
    <source>
        <dbReference type="EMBL" id="GAA5228930.1"/>
    </source>
</evidence>
<keyword evidence="3" id="KW-1003">Cell membrane</keyword>
<evidence type="ECO:0000256" key="8">
    <source>
        <dbReference type="RuleBase" id="RU363032"/>
    </source>
</evidence>
<dbReference type="EMBL" id="BAABLK010000091">
    <property type="protein sequence ID" value="GAA5228930.1"/>
    <property type="molecule type" value="Genomic_DNA"/>
</dbReference>
<dbReference type="CDD" id="cd06261">
    <property type="entry name" value="TM_PBP2"/>
    <property type="match status" value="1"/>
</dbReference>
<keyword evidence="6 8" id="KW-1133">Transmembrane helix</keyword>
<comment type="subcellular location">
    <subcellularLocation>
        <location evidence="1 8">Cell membrane</location>
        <topology evidence="1 8">Multi-pass membrane protein</topology>
    </subcellularLocation>
</comment>
<dbReference type="PANTHER" id="PTHR30614:SF0">
    <property type="entry name" value="L-CYSTINE TRANSPORT SYSTEM PERMEASE PROTEIN TCYL"/>
    <property type="match status" value="1"/>
</dbReference>
<proteinExistence type="inferred from homology"/>
<dbReference type="Proteomes" id="UP001501257">
    <property type="component" value="Unassembled WGS sequence"/>
</dbReference>